<evidence type="ECO:0000313" key="2">
    <source>
        <dbReference type="EMBL" id="GBG26513.1"/>
    </source>
</evidence>
<sequence length="201" mass="22239">MSGSGYGICGHKNSFGANVLCGNWVEDKMGSEMAALTSTPKFDAISEAQHHFAHPDSRTRSGSAEDEAKLQTSKPSMRGLESTLLLGHCEHGNVHNPSSEGRFHTTHKLSFAPTPSSSSHKSGRRETGLARQKQMDAERRQRDPHHSTSYTVACQQPFRPQATLDAKPVMQRFSSDRAFTKAFVQAQTYSNIRSDRLSIEY</sequence>
<protein>
    <submittedName>
        <fullName evidence="2">Uncharacterized protein</fullName>
    </submittedName>
</protein>
<feature type="compositionally biased region" description="Basic and acidic residues" evidence="1">
    <location>
        <begin position="124"/>
        <end position="146"/>
    </location>
</feature>
<proteinExistence type="predicted"/>
<dbReference type="Proteomes" id="UP000241890">
    <property type="component" value="Unassembled WGS sequence"/>
</dbReference>
<name>A0A2R5GD36_9STRA</name>
<dbReference type="AlphaFoldDB" id="A0A2R5GD36"/>
<accession>A0A2R5GD36</accession>
<gene>
    <name evidence="2" type="ORF">FCC1311_027342</name>
</gene>
<dbReference type="OrthoDB" id="186965at2759"/>
<evidence type="ECO:0000313" key="3">
    <source>
        <dbReference type="Proteomes" id="UP000241890"/>
    </source>
</evidence>
<feature type="compositionally biased region" description="Basic and acidic residues" evidence="1">
    <location>
        <begin position="50"/>
        <end position="59"/>
    </location>
</feature>
<organism evidence="2 3">
    <name type="scientific">Hondaea fermentalgiana</name>
    <dbReference type="NCBI Taxonomy" id="2315210"/>
    <lineage>
        <taxon>Eukaryota</taxon>
        <taxon>Sar</taxon>
        <taxon>Stramenopiles</taxon>
        <taxon>Bigyra</taxon>
        <taxon>Labyrinthulomycetes</taxon>
        <taxon>Thraustochytrida</taxon>
        <taxon>Thraustochytriidae</taxon>
        <taxon>Hondaea</taxon>
    </lineage>
</organism>
<comment type="caution">
    <text evidence="2">The sequence shown here is derived from an EMBL/GenBank/DDBJ whole genome shotgun (WGS) entry which is preliminary data.</text>
</comment>
<reference evidence="2 3" key="1">
    <citation type="submission" date="2017-12" db="EMBL/GenBank/DDBJ databases">
        <title>Sequencing, de novo assembly and annotation of complete genome of a new Thraustochytrid species, strain FCC1311.</title>
        <authorList>
            <person name="Sedici K."/>
            <person name="Godart F."/>
            <person name="Aiese Cigliano R."/>
            <person name="Sanseverino W."/>
            <person name="Barakat M."/>
            <person name="Ortet P."/>
            <person name="Marechal E."/>
            <person name="Cagnac O."/>
            <person name="Amato A."/>
        </authorList>
    </citation>
    <scope>NUCLEOTIDE SEQUENCE [LARGE SCALE GENOMIC DNA]</scope>
</reference>
<keyword evidence="3" id="KW-1185">Reference proteome</keyword>
<evidence type="ECO:0000256" key="1">
    <source>
        <dbReference type="SAM" id="MobiDB-lite"/>
    </source>
</evidence>
<dbReference type="InParanoid" id="A0A2R5GD36"/>
<feature type="region of interest" description="Disordered" evidence="1">
    <location>
        <begin position="50"/>
        <end position="150"/>
    </location>
</feature>
<dbReference type="EMBL" id="BEYU01000021">
    <property type="protein sequence ID" value="GBG26513.1"/>
    <property type="molecule type" value="Genomic_DNA"/>
</dbReference>